<proteinExistence type="predicted"/>
<accession>A0ABT9G2C9</accession>
<name>A0ABT9G2C9_LEPDI</name>
<protein>
    <submittedName>
        <fullName evidence="4">OmpA family protein</fullName>
    </submittedName>
</protein>
<dbReference type="InterPro" id="IPR036737">
    <property type="entry name" value="OmpA-like_sf"/>
</dbReference>
<organism evidence="4 5">
    <name type="scientific">Leptothrix discophora</name>
    <dbReference type="NCBI Taxonomy" id="89"/>
    <lineage>
        <taxon>Bacteria</taxon>
        <taxon>Pseudomonadati</taxon>
        <taxon>Pseudomonadota</taxon>
        <taxon>Betaproteobacteria</taxon>
        <taxon>Burkholderiales</taxon>
        <taxon>Sphaerotilaceae</taxon>
        <taxon>Leptothrix</taxon>
    </lineage>
</organism>
<keyword evidence="1 2" id="KW-0472">Membrane</keyword>
<comment type="caution">
    <text evidence="4">The sequence shown here is derived from an EMBL/GenBank/DDBJ whole genome shotgun (WGS) entry which is preliminary data.</text>
</comment>
<sequence>MGKARTGQSVGWDVWLCALGVLVLGWAVFTHGQARPDALRQLAESRINQSLAEAGYGWAKLSVDGSVAVLTGVAPDPISKTALASIAKEVAEPYGGVPGVFWRLDDRTRLNDVLPSRPLLPESEVDLLADLPAPGAGRASNKGPSLTACTKAFQTVQETRPLRFRPGAATLDRSASPVLQQLAALTLQCKGWRLVIQAPLDSTGPRRGEVALGERRAAAIAAALMVEGVPARQIEAVAQAPEAIERALAPAVAASAAAAAASEALAAASAVPPDATAARAVPRPASRNHVEYRLAALTAR</sequence>
<dbReference type="Pfam" id="PF00691">
    <property type="entry name" value="OmpA"/>
    <property type="match status" value="1"/>
</dbReference>
<reference evidence="4 5" key="1">
    <citation type="submission" date="2023-08" db="EMBL/GenBank/DDBJ databases">
        <authorList>
            <person name="Roldan D.M."/>
            <person name="Menes R.J."/>
        </authorList>
    </citation>
    <scope>NUCLEOTIDE SEQUENCE [LARGE SCALE GENOMIC DNA]</scope>
    <source>
        <strain evidence="4 5">CCM 2812</strain>
    </source>
</reference>
<feature type="transmembrane region" description="Helical" evidence="2">
    <location>
        <begin position="12"/>
        <end position="29"/>
    </location>
</feature>
<dbReference type="InterPro" id="IPR006665">
    <property type="entry name" value="OmpA-like"/>
</dbReference>
<dbReference type="EMBL" id="JAUZEE010000003">
    <property type="protein sequence ID" value="MDP4300566.1"/>
    <property type="molecule type" value="Genomic_DNA"/>
</dbReference>
<dbReference type="Proteomes" id="UP001235760">
    <property type="component" value="Unassembled WGS sequence"/>
</dbReference>
<dbReference type="Gene3D" id="3.30.1330.60">
    <property type="entry name" value="OmpA-like domain"/>
    <property type="match status" value="1"/>
</dbReference>
<feature type="domain" description="OmpA-like" evidence="3">
    <location>
        <begin position="151"/>
        <end position="260"/>
    </location>
</feature>
<evidence type="ECO:0000313" key="5">
    <source>
        <dbReference type="Proteomes" id="UP001235760"/>
    </source>
</evidence>
<dbReference type="SUPFAM" id="SSF103088">
    <property type="entry name" value="OmpA-like"/>
    <property type="match status" value="1"/>
</dbReference>
<evidence type="ECO:0000256" key="1">
    <source>
        <dbReference type="PROSITE-ProRule" id="PRU00473"/>
    </source>
</evidence>
<keyword evidence="2" id="KW-0812">Transmembrane</keyword>
<keyword evidence="5" id="KW-1185">Reference proteome</keyword>
<evidence type="ECO:0000313" key="4">
    <source>
        <dbReference type="EMBL" id="MDP4300566.1"/>
    </source>
</evidence>
<evidence type="ECO:0000256" key="2">
    <source>
        <dbReference type="SAM" id="Phobius"/>
    </source>
</evidence>
<evidence type="ECO:0000259" key="3">
    <source>
        <dbReference type="PROSITE" id="PS51123"/>
    </source>
</evidence>
<gene>
    <name evidence="4" type="ORF">Q8X39_07955</name>
</gene>
<dbReference type="PROSITE" id="PS51123">
    <property type="entry name" value="OMPA_2"/>
    <property type="match status" value="1"/>
</dbReference>
<keyword evidence="2" id="KW-1133">Transmembrane helix</keyword>